<dbReference type="OrthoDB" id="416555at2759"/>
<reference evidence="8" key="2">
    <citation type="submission" date="2019-07" db="EMBL/GenBank/DDBJ databases">
        <authorList>
            <person name="Yang Y."/>
            <person name="Bocs S."/>
            <person name="Baudouin L."/>
        </authorList>
    </citation>
    <scope>NUCLEOTIDE SEQUENCE</scope>
    <source>
        <tissue evidence="8">Spear leaf of Hainan Tall coconut</tissue>
    </source>
</reference>
<sequence length="449" mass="48296">MSAFFRRAPNLQIPSSPSDHRLRWYHHHRSISPSLLQPRDAIAVTRALRSLDPRSGIRFLDPVVLRSADGGPRRRRGSVVRGCALGGRVGDVEVERRRKRRAEVAAAAAMTALLGTGNRVLYKLALVPLKQYPFFLAQLATFGYVVVYFSILYARYHAGIVTNEMLSLPKTPYLAVGLLEALAAVSGMAAGAVLSGVSIPILSQTFLVWQLLLSVIFLGRRYRFNQILGCFLVTIGVIITVASGSGAGDSLKNAGLFWTLLMITSFLFQAADTVLKETIFLDAAKKLEGGSVDLFVVNSFGSASQALFICLLLPFLSKLWGVPFNQLPTYIKDGAACFLNIGSLSSGCEGAPVLPLLFVIVNMAFNISLLHLLKISSAVVSCLASTFSVPLSIYAFTLPLPYIGVASSLPAGFVTGVVVLVAGLLLYSWTPPSSPTTHTQPQPPSLVQG</sequence>
<feature type="transmembrane region" description="Helical" evidence="7">
    <location>
        <begin position="256"/>
        <end position="275"/>
    </location>
</feature>
<dbReference type="GO" id="GO:0016020">
    <property type="term" value="C:membrane"/>
    <property type="evidence" value="ECO:0007669"/>
    <property type="project" value="UniProtKB-SubCell"/>
</dbReference>
<dbReference type="Proteomes" id="UP000797356">
    <property type="component" value="Chromosome 16"/>
</dbReference>
<evidence type="ECO:0000256" key="7">
    <source>
        <dbReference type="SAM" id="Phobius"/>
    </source>
</evidence>
<feature type="transmembrane region" description="Helical" evidence="7">
    <location>
        <begin position="295"/>
        <end position="316"/>
    </location>
</feature>
<evidence type="ECO:0000256" key="6">
    <source>
        <dbReference type="ARBA" id="ARBA00023136"/>
    </source>
</evidence>
<dbReference type="Pfam" id="PF08627">
    <property type="entry name" value="CRT-like"/>
    <property type="match status" value="1"/>
</dbReference>
<reference evidence="8" key="1">
    <citation type="journal article" date="2017" name="Gigascience">
        <title>The genome draft of coconut (Cocos nucifera).</title>
        <authorList>
            <person name="Xiao Y."/>
            <person name="Xu P."/>
            <person name="Fan H."/>
            <person name="Baudouin L."/>
            <person name="Xia W."/>
            <person name="Bocs S."/>
            <person name="Xu J."/>
            <person name="Li Q."/>
            <person name="Guo A."/>
            <person name="Zhou L."/>
            <person name="Li J."/>
            <person name="Wu Y."/>
            <person name="Ma Z."/>
            <person name="Armero A."/>
            <person name="Issali A.E."/>
            <person name="Liu N."/>
            <person name="Peng M."/>
            <person name="Yang Y."/>
        </authorList>
    </citation>
    <scope>NUCLEOTIDE SEQUENCE</scope>
    <source>
        <tissue evidence="8">Spear leaf of Hainan Tall coconut</tissue>
    </source>
</reference>
<evidence type="ECO:0000256" key="3">
    <source>
        <dbReference type="ARBA" id="ARBA00022448"/>
    </source>
</evidence>
<dbReference type="EMBL" id="CM017887">
    <property type="protein sequence ID" value="KAG1371098.1"/>
    <property type="molecule type" value="Genomic_DNA"/>
</dbReference>
<evidence type="ECO:0000313" key="8">
    <source>
        <dbReference type="EMBL" id="KAG1371098.1"/>
    </source>
</evidence>
<comment type="subcellular location">
    <subcellularLocation>
        <location evidence="1">Membrane</location>
        <topology evidence="1">Multi-pass membrane protein</topology>
    </subcellularLocation>
</comment>
<keyword evidence="5 7" id="KW-1133">Transmembrane helix</keyword>
<accession>A0A8K0J001</accession>
<feature type="transmembrane region" description="Helical" evidence="7">
    <location>
        <begin position="104"/>
        <end position="122"/>
    </location>
</feature>
<protein>
    <submittedName>
        <fullName evidence="8">Protein CLT1, chloroplastic</fullName>
    </submittedName>
</protein>
<evidence type="ECO:0000256" key="2">
    <source>
        <dbReference type="ARBA" id="ARBA00006690"/>
    </source>
</evidence>
<keyword evidence="4 7" id="KW-0812">Transmembrane</keyword>
<dbReference type="PANTHER" id="PTHR31326">
    <property type="entry name" value="PROTEIN CLT2, CHLOROPLASTIC"/>
    <property type="match status" value="1"/>
</dbReference>
<feature type="transmembrane region" description="Helical" evidence="7">
    <location>
        <begin position="201"/>
        <end position="219"/>
    </location>
</feature>
<keyword evidence="9" id="KW-1185">Reference proteome</keyword>
<organism evidence="8 9">
    <name type="scientific">Cocos nucifera</name>
    <name type="common">Coconut palm</name>
    <dbReference type="NCBI Taxonomy" id="13894"/>
    <lineage>
        <taxon>Eukaryota</taxon>
        <taxon>Viridiplantae</taxon>
        <taxon>Streptophyta</taxon>
        <taxon>Embryophyta</taxon>
        <taxon>Tracheophyta</taxon>
        <taxon>Spermatophyta</taxon>
        <taxon>Magnoliopsida</taxon>
        <taxon>Liliopsida</taxon>
        <taxon>Arecaceae</taxon>
        <taxon>Arecoideae</taxon>
        <taxon>Cocoseae</taxon>
        <taxon>Attaleinae</taxon>
        <taxon>Cocos</taxon>
    </lineage>
</organism>
<feature type="transmembrane region" description="Helical" evidence="7">
    <location>
        <begin position="173"/>
        <end position="195"/>
    </location>
</feature>
<comment type="similarity">
    <text evidence="2">Belongs to the CRT-like transporter family.</text>
</comment>
<evidence type="ECO:0000256" key="5">
    <source>
        <dbReference type="ARBA" id="ARBA00022989"/>
    </source>
</evidence>
<name>A0A8K0J001_COCNU</name>
<keyword evidence="6 7" id="KW-0472">Membrane</keyword>
<dbReference type="PANTHER" id="PTHR31326:SF3">
    <property type="entry name" value="PROTEIN CLT3, CHLOROPLASTIC"/>
    <property type="match status" value="1"/>
</dbReference>
<keyword evidence="3" id="KW-0813">Transport</keyword>
<dbReference type="InterPro" id="IPR013936">
    <property type="entry name" value="CRT-like"/>
</dbReference>
<gene>
    <name evidence="8" type="ORF">COCNU_16G001920</name>
</gene>
<comment type="caution">
    <text evidence="8">The sequence shown here is derived from an EMBL/GenBank/DDBJ whole genome shotgun (WGS) entry which is preliminary data.</text>
</comment>
<proteinExistence type="inferred from homology"/>
<feature type="transmembrane region" description="Helical" evidence="7">
    <location>
        <begin position="353"/>
        <end position="373"/>
    </location>
</feature>
<feature type="transmembrane region" description="Helical" evidence="7">
    <location>
        <begin position="134"/>
        <end position="153"/>
    </location>
</feature>
<evidence type="ECO:0000256" key="4">
    <source>
        <dbReference type="ARBA" id="ARBA00022692"/>
    </source>
</evidence>
<feature type="transmembrane region" description="Helical" evidence="7">
    <location>
        <begin position="402"/>
        <end position="427"/>
    </location>
</feature>
<evidence type="ECO:0000313" key="9">
    <source>
        <dbReference type="Proteomes" id="UP000797356"/>
    </source>
</evidence>
<feature type="transmembrane region" description="Helical" evidence="7">
    <location>
        <begin position="226"/>
        <end position="244"/>
    </location>
</feature>
<dbReference type="AlphaFoldDB" id="A0A8K0J001"/>
<feature type="transmembrane region" description="Helical" evidence="7">
    <location>
        <begin position="378"/>
        <end position="396"/>
    </location>
</feature>
<evidence type="ECO:0000256" key="1">
    <source>
        <dbReference type="ARBA" id="ARBA00004141"/>
    </source>
</evidence>